<dbReference type="Pfam" id="PF13409">
    <property type="entry name" value="GST_N_2"/>
    <property type="match status" value="1"/>
</dbReference>
<evidence type="ECO:0000313" key="3">
    <source>
        <dbReference type="EMBL" id="GGE19108.1"/>
    </source>
</evidence>
<evidence type="ECO:0000259" key="1">
    <source>
        <dbReference type="PROSITE" id="PS50404"/>
    </source>
</evidence>
<dbReference type="Proteomes" id="UP000612855">
    <property type="component" value="Unassembled WGS sequence"/>
</dbReference>
<dbReference type="Pfam" id="PF00043">
    <property type="entry name" value="GST_C"/>
    <property type="match status" value="1"/>
</dbReference>
<dbReference type="PANTHER" id="PTHR44051">
    <property type="entry name" value="GLUTATHIONE S-TRANSFERASE-RELATED"/>
    <property type="match status" value="1"/>
</dbReference>
<dbReference type="SUPFAM" id="SSF47616">
    <property type="entry name" value="GST C-terminal domain-like"/>
    <property type="match status" value="1"/>
</dbReference>
<dbReference type="InterPro" id="IPR036282">
    <property type="entry name" value="Glutathione-S-Trfase_C_sf"/>
</dbReference>
<dbReference type="InterPro" id="IPR036249">
    <property type="entry name" value="Thioredoxin-like_sf"/>
</dbReference>
<dbReference type="InterPro" id="IPR004046">
    <property type="entry name" value="GST_C"/>
</dbReference>
<organism evidence="3 4">
    <name type="scientific">Primorskyibacter flagellatus</name>
    <dbReference type="NCBI Taxonomy" id="1387277"/>
    <lineage>
        <taxon>Bacteria</taxon>
        <taxon>Pseudomonadati</taxon>
        <taxon>Pseudomonadota</taxon>
        <taxon>Alphaproteobacteria</taxon>
        <taxon>Rhodobacterales</taxon>
        <taxon>Roseobacteraceae</taxon>
        <taxon>Primorskyibacter</taxon>
    </lineage>
</organism>
<evidence type="ECO:0000259" key="2">
    <source>
        <dbReference type="PROSITE" id="PS50405"/>
    </source>
</evidence>
<dbReference type="RefSeq" id="WP_188476036.1">
    <property type="nucleotide sequence ID" value="NZ_BMFJ01000001.1"/>
</dbReference>
<feature type="domain" description="GST C-terminal" evidence="2">
    <location>
        <begin position="87"/>
        <end position="202"/>
    </location>
</feature>
<dbReference type="SFLD" id="SFLDG00358">
    <property type="entry name" value="Main_(cytGST)"/>
    <property type="match status" value="1"/>
</dbReference>
<dbReference type="PANTHER" id="PTHR44051:SF8">
    <property type="entry name" value="GLUTATHIONE S-TRANSFERASE GSTA"/>
    <property type="match status" value="1"/>
</dbReference>
<dbReference type="EMBL" id="BMFJ01000001">
    <property type="protein sequence ID" value="GGE19108.1"/>
    <property type="molecule type" value="Genomic_DNA"/>
</dbReference>
<protein>
    <submittedName>
        <fullName evidence="3">Glutathione S-transferase</fullName>
    </submittedName>
</protein>
<dbReference type="PROSITE" id="PS50405">
    <property type="entry name" value="GST_CTER"/>
    <property type="match status" value="1"/>
</dbReference>
<dbReference type="Gene3D" id="3.40.30.10">
    <property type="entry name" value="Glutaredoxin"/>
    <property type="match status" value="1"/>
</dbReference>
<dbReference type="InterPro" id="IPR010987">
    <property type="entry name" value="Glutathione-S-Trfase_C-like"/>
</dbReference>
<gene>
    <name evidence="3" type="ORF">GCM10011360_04880</name>
</gene>
<proteinExistence type="predicted"/>
<dbReference type="Gene3D" id="1.20.1050.10">
    <property type="match status" value="1"/>
</dbReference>
<sequence>MKLYYKPGACPLASHIVLHEIARPFEIEAVDTDTGRTASGADYRAVNAMGYVPALQLDDGEVLTEGPAILQHLADSAPEAGLIPDAGTLARAKVLQHLTFVSSELHKAFGPLFRATSTDAEKEAARADVARRFDHVEATLSDGRSYLESGFSIADAYLFVVTNWANFTGMDLSRWPALAAHAARVAERPATRAALRAEGLLQ</sequence>
<dbReference type="PROSITE" id="PS50404">
    <property type="entry name" value="GST_NTER"/>
    <property type="match status" value="1"/>
</dbReference>
<name>A0A917A0D2_9RHOB</name>
<dbReference type="InterPro" id="IPR004045">
    <property type="entry name" value="Glutathione_S-Trfase_N"/>
</dbReference>
<dbReference type="InterPro" id="IPR040079">
    <property type="entry name" value="Glutathione_S-Trfase"/>
</dbReference>
<dbReference type="NCBIfam" id="NF007831">
    <property type="entry name" value="PRK10542.1"/>
    <property type="match status" value="1"/>
</dbReference>
<feature type="domain" description="GST N-terminal" evidence="1">
    <location>
        <begin position="1"/>
        <end position="81"/>
    </location>
</feature>
<dbReference type="SUPFAM" id="SSF52833">
    <property type="entry name" value="Thioredoxin-like"/>
    <property type="match status" value="1"/>
</dbReference>
<dbReference type="CDD" id="cd03057">
    <property type="entry name" value="GST_N_Beta"/>
    <property type="match status" value="1"/>
</dbReference>
<keyword evidence="4" id="KW-1185">Reference proteome</keyword>
<dbReference type="SFLD" id="SFLDG01150">
    <property type="entry name" value="Main.1:_Beta-like"/>
    <property type="match status" value="1"/>
</dbReference>
<dbReference type="AlphaFoldDB" id="A0A917A0D2"/>
<reference evidence="4" key="1">
    <citation type="journal article" date="2019" name="Int. J. Syst. Evol. Microbiol.">
        <title>The Global Catalogue of Microorganisms (GCM) 10K type strain sequencing project: providing services to taxonomists for standard genome sequencing and annotation.</title>
        <authorList>
            <consortium name="The Broad Institute Genomics Platform"/>
            <consortium name="The Broad Institute Genome Sequencing Center for Infectious Disease"/>
            <person name="Wu L."/>
            <person name="Ma J."/>
        </authorList>
    </citation>
    <scope>NUCLEOTIDE SEQUENCE [LARGE SCALE GENOMIC DNA]</scope>
    <source>
        <strain evidence="4">CGMCC 1.12664</strain>
    </source>
</reference>
<dbReference type="CDD" id="cd03188">
    <property type="entry name" value="GST_C_Beta"/>
    <property type="match status" value="1"/>
</dbReference>
<accession>A0A917A0D2</accession>
<comment type="caution">
    <text evidence="3">The sequence shown here is derived from an EMBL/GenBank/DDBJ whole genome shotgun (WGS) entry which is preliminary data.</text>
</comment>
<dbReference type="SFLD" id="SFLDS00019">
    <property type="entry name" value="Glutathione_Transferase_(cytos"/>
    <property type="match status" value="1"/>
</dbReference>
<evidence type="ECO:0000313" key="4">
    <source>
        <dbReference type="Proteomes" id="UP000612855"/>
    </source>
</evidence>